<feature type="region of interest" description="Disordered" evidence="3">
    <location>
        <begin position="173"/>
        <end position="202"/>
    </location>
</feature>
<evidence type="ECO:0000313" key="6">
    <source>
        <dbReference type="Proteomes" id="UP001642483"/>
    </source>
</evidence>
<comment type="caution">
    <text evidence="5">The sequence shown here is derived from an EMBL/GenBank/DDBJ whole genome shotgun (WGS) entry which is preliminary data.</text>
</comment>
<keyword evidence="6" id="KW-1185">Reference proteome</keyword>
<dbReference type="Proteomes" id="UP001642483">
    <property type="component" value="Unassembled WGS sequence"/>
</dbReference>
<dbReference type="CDD" id="cd06526">
    <property type="entry name" value="metazoan_ACD"/>
    <property type="match status" value="1"/>
</dbReference>
<dbReference type="Pfam" id="PF00011">
    <property type="entry name" value="HSP20"/>
    <property type="match status" value="1"/>
</dbReference>
<dbReference type="InterPro" id="IPR002068">
    <property type="entry name" value="A-crystallin/Hsp20_dom"/>
</dbReference>
<dbReference type="PROSITE" id="PS01031">
    <property type="entry name" value="SHSP"/>
    <property type="match status" value="1"/>
</dbReference>
<evidence type="ECO:0000256" key="1">
    <source>
        <dbReference type="PROSITE-ProRule" id="PRU00285"/>
    </source>
</evidence>
<dbReference type="InterPro" id="IPR008978">
    <property type="entry name" value="HSP20-like_chaperone"/>
</dbReference>
<dbReference type="EMBL" id="CAWYQH010000024">
    <property type="protein sequence ID" value="CAK8675722.1"/>
    <property type="molecule type" value="Genomic_DNA"/>
</dbReference>
<evidence type="ECO:0000256" key="2">
    <source>
        <dbReference type="RuleBase" id="RU003616"/>
    </source>
</evidence>
<evidence type="ECO:0000256" key="3">
    <source>
        <dbReference type="SAM" id="MobiDB-lite"/>
    </source>
</evidence>
<dbReference type="SUPFAM" id="SSF49764">
    <property type="entry name" value="HSP20-like chaperones"/>
    <property type="match status" value="1"/>
</dbReference>
<evidence type="ECO:0000313" key="5">
    <source>
        <dbReference type="EMBL" id="CAK8675722.1"/>
    </source>
</evidence>
<protein>
    <recommendedName>
        <fullName evidence="4">SHSP domain-containing protein</fullName>
    </recommendedName>
</protein>
<feature type="compositionally biased region" description="Basic and acidic residues" evidence="3">
    <location>
        <begin position="185"/>
        <end position="194"/>
    </location>
</feature>
<dbReference type="InterPro" id="IPR001436">
    <property type="entry name" value="Alpha-crystallin/sHSP_animal"/>
</dbReference>
<gene>
    <name evidence="5" type="ORF">CVLEPA_LOCUS5265</name>
</gene>
<name>A0ABP0FBL7_CLALP</name>
<proteinExistence type="inferred from homology"/>
<organism evidence="5 6">
    <name type="scientific">Clavelina lepadiformis</name>
    <name type="common">Light-bulb sea squirt</name>
    <name type="synonym">Ascidia lepadiformis</name>
    <dbReference type="NCBI Taxonomy" id="159417"/>
    <lineage>
        <taxon>Eukaryota</taxon>
        <taxon>Metazoa</taxon>
        <taxon>Chordata</taxon>
        <taxon>Tunicata</taxon>
        <taxon>Ascidiacea</taxon>
        <taxon>Aplousobranchia</taxon>
        <taxon>Clavelinidae</taxon>
        <taxon>Clavelina</taxon>
    </lineage>
</organism>
<reference evidence="5 6" key="1">
    <citation type="submission" date="2024-02" db="EMBL/GenBank/DDBJ databases">
        <authorList>
            <person name="Daric V."/>
            <person name="Darras S."/>
        </authorList>
    </citation>
    <scope>NUCLEOTIDE SEQUENCE [LARGE SCALE GENOMIC DNA]</scope>
</reference>
<dbReference type="PANTHER" id="PTHR45640:SF26">
    <property type="entry name" value="RE23625P"/>
    <property type="match status" value="1"/>
</dbReference>
<dbReference type="PANTHER" id="PTHR45640">
    <property type="entry name" value="HEAT SHOCK PROTEIN HSP-12.2-RELATED"/>
    <property type="match status" value="1"/>
</dbReference>
<accession>A0ABP0FBL7</accession>
<sequence length="219" mass="25374">MALRIVYPAWQCSRYRPLYPFEDDGAEAIFFHPHLRRRINPFRELENFLNESCLAVSSDAKKNKDKSSDSDDKKIFKYDFNLKGFQPNDVKVKTIGQKLVVEAENEEKSDKDGFESYTRRHYHQSIVLPDDVRPDDVTSSLNENGVLRISAPFLSLPAPEEVEKEVVVRIEDKAERSSTTNNDLISDKKDKNEAEAADNEDENIREVFFSRNAFLLDMY</sequence>
<comment type="similarity">
    <text evidence="1 2">Belongs to the small heat shock protein (HSP20) family.</text>
</comment>
<dbReference type="Gene3D" id="2.60.40.790">
    <property type="match status" value="1"/>
</dbReference>
<feature type="domain" description="SHSP" evidence="4">
    <location>
        <begin position="58"/>
        <end position="171"/>
    </location>
</feature>
<evidence type="ECO:0000259" key="4">
    <source>
        <dbReference type="PROSITE" id="PS01031"/>
    </source>
</evidence>